<keyword evidence="4 6" id="KW-0949">S-adenosyl-L-methionine</keyword>
<accession>A0A1M7E0A0</accession>
<evidence type="ECO:0000256" key="4">
    <source>
        <dbReference type="ARBA" id="ARBA00022691"/>
    </source>
</evidence>
<dbReference type="InterPro" id="IPR012340">
    <property type="entry name" value="NA-bd_OB-fold"/>
</dbReference>
<dbReference type="EMBL" id="FRBR01000006">
    <property type="protein sequence ID" value="SHL85136.1"/>
    <property type="molecule type" value="Genomic_DNA"/>
</dbReference>
<dbReference type="Gene3D" id="3.40.50.150">
    <property type="entry name" value="Vaccinia Virus protein VP39"/>
    <property type="match status" value="1"/>
</dbReference>
<keyword evidence="1" id="KW-0479">Metal-binding</keyword>
<dbReference type="OrthoDB" id="9804590at2"/>
<evidence type="ECO:0000256" key="3">
    <source>
        <dbReference type="ARBA" id="ARBA00022679"/>
    </source>
</evidence>
<keyword evidence="3 6" id="KW-0808">Transferase</keyword>
<keyword evidence="9" id="KW-1185">Reference proteome</keyword>
<dbReference type="AlphaFoldDB" id="A0A1M7E0A0"/>
<feature type="binding site" evidence="6">
    <location>
        <position position="336"/>
    </location>
    <ligand>
        <name>S-adenosyl-L-methionine</name>
        <dbReference type="ChEBI" id="CHEBI:59789"/>
    </ligand>
</feature>
<evidence type="ECO:0000313" key="9">
    <source>
        <dbReference type="Proteomes" id="UP000183974"/>
    </source>
</evidence>
<dbReference type="PROSITE" id="PS01230">
    <property type="entry name" value="TRMA_1"/>
    <property type="match status" value="1"/>
</dbReference>
<protein>
    <submittedName>
        <fullName evidence="8">23S rRNA m(5)U-1939 methyltransferase</fullName>
    </submittedName>
</protein>
<comment type="similarity">
    <text evidence="6">Belongs to the class I-like SAM-binding methyltransferase superfamily. RNA M5U methyltransferase family.</text>
</comment>
<feature type="active site" description="Nucleophile" evidence="6">
    <location>
        <position position="362"/>
    </location>
</feature>
<keyword evidence="2 6" id="KW-0489">Methyltransferase</keyword>
<dbReference type="CDD" id="cd02440">
    <property type="entry name" value="AdoMet_MTases"/>
    <property type="match status" value="1"/>
</dbReference>
<dbReference type="InterPro" id="IPR010280">
    <property type="entry name" value="U5_MeTrfase_fam"/>
</dbReference>
<evidence type="ECO:0000256" key="7">
    <source>
        <dbReference type="PROSITE-ProRule" id="PRU10015"/>
    </source>
</evidence>
<organism evidence="8 9">
    <name type="scientific">Roseovarius pacificus</name>
    <dbReference type="NCBI Taxonomy" id="337701"/>
    <lineage>
        <taxon>Bacteria</taxon>
        <taxon>Pseudomonadati</taxon>
        <taxon>Pseudomonadota</taxon>
        <taxon>Alphaproteobacteria</taxon>
        <taxon>Rhodobacterales</taxon>
        <taxon>Roseobacteraceae</taxon>
        <taxon>Roseovarius</taxon>
    </lineage>
</organism>
<dbReference type="InterPro" id="IPR029063">
    <property type="entry name" value="SAM-dependent_MTases_sf"/>
</dbReference>
<feature type="binding site" evidence="6">
    <location>
        <position position="288"/>
    </location>
    <ligand>
        <name>S-adenosyl-L-methionine</name>
        <dbReference type="ChEBI" id="CHEBI:59789"/>
    </ligand>
</feature>
<dbReference type="STRING" id="337701.SAMN05444398_106130"/>
<gene>
    <name evidence="8" type="ORF">SAMN05444398_106130</name>
</gene>
<evidence type="ECO:0000256" key="1">
    <source>
        <dbReference type="ARBA" id="ARBA00022485"/>
    </source>
</evidence>
<dbReference type="GO" id="GO:0051539">
    <property type="term" value="F:4 iron, 4 sulfur cluster binding"/>
    <property type="evidence" value="ECO:0007669"/>
    <property type="project" value="UniProtKB-KW"/>
</dbReference>
<dbReference type="SUPFAM" id="SSF53335">
    <property type="entry name" value="S-adenosyl-L-methionine-dependent methyltransferases"/>
    <property type="match status" value="1"/>
</dbReference>
<dbReference type="Pfam" id="PF05958">
    <property type="entry name" value="tRNA_U5-meth_tr"/>
    <property type="match status" value="1"/>
</dbReference>
<dbReference type="InterPro" id="IPR030390">
    <property type="entry name" value="MeTrfase_TrmA_AS"/>
</dbReference>
<keyword evidence="5" id="KW-0411">Iron-sulfur</keyword>
<dbReference type="GO" id="GO:0070475">
    <property type="term" value="P:rRNA base methylation"/>
    <property type="evidence" value="ECO:0007669"/>
    <property type="project" value="TreeGrafter"/>
</dbReference>
<evidence type="ECO:0000313" key="8">
    <source>
        <dbReference type="EMBL" id="SHL85136.1"/>
    </source>
</evidence>
<proteinExistence type="inferred from homology"/>
<dbReference type="PROSITE" id="PS51687">
    <property type="entry name" value="SAM_MT_RNA_M5U"/>
    <property type="match status" value="1"/>
</dbReference>
<dbReference type="Proteomes" id="UP000183974">
    <property type="component" value="Unassembled WGS sequence"/>
</dbReference>
<dbReference type="Gene3D" id="2.40.50.140">
    <property type="entry name" value="Nucleic acid-binding proteins"/>
    <property type="match status" value="1"/>
</dbReference>
<dbReference type="PANTHER" id="PTHR11061">
    <property type="entry name" value="RNA M5U METHYLTRANSFERASE"/>
    <property type="match status" value="1"/>
</dbReference>
<keyword evidence="1" id="KW-0004">4Fe-4S</keyword>
<feature type="binding site" evidence="6">
    <location>
        <position position="241"/>
    </location>
    <ligand>
        <name>S-adenosyl-L-methionine</name>
        <dbReference type="ChEBI" id="CHEBI:59789"/>
    </ligand>
</feature>
<feature type="binding site" evidence="6">
    <location>
        <position position="268"/>
    </location>
    <ligand>
        <name>S-adenosyl-L-methionine</name>
        <dbReference type="ChEBI" id="CHEBI:59789"/>
    </ligand>
</feature>
<reference evidence="8 9" key="1">
    <citation type="submission" date="2016-11" db="EMBL/GenBank/DDBJ databases">
        <authorList>
            <person name="Jaros S."/>
            <person name="Januszkiewicz K."/>
            <person name="Wedrychowicz H."/>
        </authorList>
    </citation>
    <scope>NUCLEOTIDE SEQUENCE [LARGE SCALE GENOMIC DNA]</scope>
    <source>
        <strain evidence="8 9">DSM 29589</strain>
    </source>
</reference>
<dbReference type="PANTHER" id="PTHR11061:SF49">
    <property type="entry name" value="23S RRNA (URACIL(1939)-C(5))-METHYLTRANSFERASE RLMD"/>
    <property type="match status" value="1"/>
</dbReference>
<name>A0A1M7E0A0_9RHOB</name>
<evidence type="ECO:0000256" key="5">
    <source>
        <dbReference type="ARBA" id="ARBA00023014"/>
    </source>
</evidence>
<evidence type="ECO:0000256" key="2">
    <source>
        <dbReference type="ARBA" id="ARBA00022603"/>
    </source>
</evidence>
<keyword evidence="1" id="KW-0408">Iron</keyword>
<feature type="active site" evidence="7">
    <location>
        <position position="362"/>
    </location>
</feature>
<evidence type="ECO:0000256" key="6">
    <source>
        <dbReference type="PROSITE-ProRule" id="PRU01024"/>
    </source>
</evidence>
<dbReference type="RefSeq" id="WP_073035050.1">
    <property type="nucleotide sequence ID" value="NZ_BMLR01000006.1"/>
</dbReference>
<dbReference type="GO" id="GO:0070041">
    <property type="term" value="F:rRNA (uridine-C5-)-methyltransferase activity"/>
    <property type="evidence" value="ECO:0007669"/>
    <property type="project" value="TreeGrafter"/>
</dbReference>
<dbReference type="Gene3D" id="2.40.50.1070">
    <property type="match status" value="1"/>
</dbReference>
<sequence>MDTFQITRLGHHGDGIAEGPLFAPLTLPGEVVHAQTDGKHLSDIRIVEPSPSRVSPPCRHFKSCGGCQLQHASDEFLAEWKQDVVKAALAANGLEVEFLPIAVSPPRSRRRATFAARRTKKGAMVGFHARASDVLVEIPDCQLLHPDLMSALPVAEALARVGASRKHSISVAATLSRSGLDISVMNGKPLNGPLRLELARLAERHDLARLAWDDEVIATRLPPEQIFGDVSVIMPPGAFLQATQEGENALREDVQRIVGSSAQVVDLFAGCGTFALPLARNAMVHAVEGDVAMIAALDAGWRKAPGLKAVTHEARDLFRRPLMPDELMRFDAAVIDPPRAGASAQINELAKSDIPLIAYVSCNPVSFARDARNLVDKGFELVRLRVVDQFRWSAHVELVAEFVRGSA</sequence>